<keyword evidence="5 6" id="KW-0472">Membrane</keyword>
<name>A0A852ZEG2_9ACTN</name>
<feature type="transmembrane region" description="Helical" evidence="6">
    <location>
        <begin position="127"/>
        <end position="146"/>
    </location>
</feature>
<feature type="transmembrane region" description="Helical" evidence="6">
    <location>
        <begin position="96"/>
        <end position="115"/>
    </location>
</feature>
<protein>
    <submittedName>
        <fullName evidence="7">Putative copper resistance protein D</fullName>
    </submittedName>
</protein>
<dbReference type="AlphaFoldDB" id="A0A852ZEG2"/>
<feature type="transmembrane region" description="Helical" evidence="6">
    <location>
        <begin position="323"/>
        <end position="342"/>
    </location>
</feature>
<feature type="transmembrane region" description="Helical" evidence="6">
    <location>
        <begin position="555"/>
        <end position="577"/>
    </location>
</feature>
<dbReference type="GO" id="GO:0005886">
    <property type="term" value="C:plasma membrane"/>
    <property type="evidence" value="ECO:0007669"/>
    <property type="project" value="UniProtKB-SubCell"/>
</dbReference>
<feature type="transmembrane region" description="Helical" evidence="6">
    <location>
        <begin position="363"/>
        <end position="385"/>
    </location>
</feature>
<feature type="transmembrane region" description="Helical" evidence="6">
    <location>
        <begin position="20"/>
        <end position="42"/>
    </location>
</feature>
<keyword evidence="4 6" id="KW-1133">Transmembrane helix</keyword>
<comment type="subcellular location">
    <subcellularLocation>
        <location evidence="1">Cell membrane</location>
        <topology evidence="1">Multi-pass membrane protein</topology>
    </subcellularLocation>
</comment>
<feature type="transmembrane region" description="Helical" evidence="6">
    <location>
        <begin position="397"/>
        <end position="417"/>
    </location>
</feature>
<evidence type="ECO:0000256" key="4">
    <source>
        <dbReference type="ARBA" id="ARBA00022989"/>
    </source>
</evidence>
<keyword evidence="3 6" id="KW-0812">Transmembrane</keyword>
<accession>A0A852ZEG2</accession>
<reference evidence="7 8" key="1">
    <citation type="submission" date="2020-07" db="EMBL/GenBank/DDBJ databases">
        <title>Genomic Encyclopedia of Type Strains, Phase III (KMG-III): the genomes of soil and plant-associated and newly described type strains.</title>
        <authorList>
            <person name="Whitman W."/>
        </authorList>
    </citation>
    <scope>NUCLEOTIDE SEQUENCE [LARGE SCALE GENOMIC DNA]</scope>
    <source>
        <strain evidence="7 8">CECT 8576</strain>
    </source>
</reference>
<feature type="transmembrane region" description="Helical" evidence="6">
    <location>
        <begin position="512"/>
        <end position="535"/>
    </location>
</feature>
<dbReference type="Pfam" id="PF09678">
    <property type="entry name" value="Caa3_CtaG"/>
    <property type="match status" value="1"/>
</dbReference>
<evidence type="ECO:0000256" key="2">
    <source>
        <dbReference type="ARBA" id="ARBA00022475"/>
    </source>
</evidence>
<feature type="transmembrane region" description="Helical" evidence="6">
    <location>
        <begin position="158"/>
        <end position="180"/>
    </location>
</feature>
<dbReference type="InterPro" id="IPR019108">
    <property type="entry name" value="Caa3_assmbl_CtaG-rel"/>
</dbReference>
<feature type="transmembrane region" description="Helical" evidence="6">
    <location>
        <begin position="268"/>
        <end position="289"/>
    </location>
</feature>
<feature type="transmembrane region" description="Helical" evidence="6">
    <location>
        <begin position="481"/>
        <end position="500"/>
    </location>
</feature>
<evidence type="ECO:0000313" key="8">
    <source>
        <dbReference type="Proteomes" id="UP000548304"/>
    </source>
</evidence>
<comment type="caution">
    <text evidence="7">The sequence shown here is derived from an EMBL/GenBank/DDBJ whole genome shotgun (WGS) entry which is preliminary data.</text>
</comment>
<feature type="transmembrane region" description="Helical" evidence="6">
    <location>
        <begin position="438"/>
        <end position="461"/>
    </location>
</feature>
<feature type="transmembrane region" description="Helical" evidence="6">
    <location>
        <begin position="227"/>
        <end position="247"/>
    </location>
</feature>
<evidence type="ECO:0000256" key="3">
    <source>
        <dbReference type="ARBA" id="ARBA00022692"/>
    </source>
</evidence>
<evidence type="ECO:0000256" key="1">
    <source>
        <dbReference type="ARBA" id="ARBA00004651"/>
    </source>
</evidence>
<dbReference type="EMBL" id="JACBYW010000014">
    <property type="protein sequence ID" value="NYH81137.1"/>
    <property type="molecule type" value="Genomic_DNA"/>
</dbReference>
<gene>
    <name evidence="7" type="ORF">FHR84_004515</name>
</gene>
<keyword evidence="8" id="KW-1185">Reference proteome</keyword>
<dbReference type="Proteomes" id="UP000548304">
    <property type="component" value="Unassembled WGS sequence"/>
</dbReference>
<dbReference type="RefSeq" id="WP_218863678.1">
    <property type="nucleotide sequence ID" value="NZ_JACBYW010000014.1"/>
</dbReference>
<evidence type="ECO:0000313" key="7">
    <source>
        <dbReference type="EMBL" id="NYH81137.1"/>
    </source>
</evidence>
<evidence type="ECO:0000256" key="6">
    <source>
        <dbReference type="SAM" id="Phobius"/>
    </source>
</evidence>
<keyword evidence="2" id="KW-1003">Cell membrane</keyword>
<sequence length="615" mass="65481">MGGKTVLLREVLATRAFEFVLRALGDLSGAVCVGSLVFAVFFASDTCDRLTERARGHVRRAGLAAVLWGCAELLRAFTSGLLTGGAPSGASGAGGSAEPVAAVITAVLALVLALACRGVRGWRTTSVLTGVALLGLLPPAVARRSGDAPGHDVGTNAVVLHVTSAAVWLGVLLALGLHLWRTEERARLVLRRYRCLAAGCWTLLAVSGTADVLVAAREYGTGDAGHVAVVLGKIGCLVAVAVLGVLARRRVTLPAPERTGARRRAVSWLLGSELALLVAGFAVSELMVVSASTPEGAEVTASEAVLGYDLAAPPTLWNLLLGWRFDLLFGTCAVVCAAVYLLGVRRLRRRGDAWPAGRTAAWLVGWGCVLFVTSSGVGVYAGGVFSLHMFTHMVLNMLAPVLLVLGGPVTLALRALPARGRGQAAGAREWLLAWLHSPLTRFVAGPGVATVLFVSSFYALYFTDLFELGMFEYWGHQLMKAHFLLVGWLYYWTVIGVDPAPRPLPHVARLGVVLAVMPFHAFFGIITMSLSEPLAEDFYRALELPWPRDLLADQFLGGGIAWAMGEVPLVLVLLALLTQWYRYDTRSARRADREGDDDLAAYNAMLAELARSRGG</sequence>
<proteinExistence type="predicted"/>
<feature type="transmembrane region" description="Helical" evidence="6">
    <location>
        <begin position="192"/>
        <end position="215"/>
    </location>
</feature>
<organism evidence="7 8">
    <name type="scientific">Actinopolyspora biskrensis</name>
    <dbReference type="NCBI Taxonomy" id="1470178"/>
    <lineage>
        <taxon>Bacteria</taxon>
        <taxon>Bacillati</taxon>
        <taxon>Actinomycetota</taxon>
        <taxon>Actinomycetes</taxon>
        <taxon>Actinopolysporales</taxon>
        <taxon>Actinopolysporaceae</taxon>
        <taxon>Actinopolyspora</taxon>
    </lineage>
</organism>
<feature type="transmembrane region" description="Helical" evidence="6">
    <location>
        <begin position="63"/>
        <end position="84"/>
    </location>
</feature>
<evidence type="ECO:0000256" key="5">
    <source>
        <dbReference type="ARBA" id="ARBA00023136"/>
    </source>
</evidence>